<gene>
    <name evidence="1" type="ORF">DB313_02050</name>
</gene>
<evidence type="ECO:0000313" key="2">
    <source>
        <dbReference type="Proteomes" id="UP000275571"/>
    </source>
</evidence>
<protein>
    <submittedName>
        <fullName evidence="1">Uncharacterized protein</fullName>
    </submittedName>
</protein>
<name>A0A386PLZ6_9SPIR</name>
<dbReference type="KEGG" id="btur:DB313_02050"/>
<accession>A0A386PLZ6</accession>
<evidence type="ECO:0000313" key="1">
    <source>
        <dbReference type="EMBL" id="AYE36272.1"/>
    </source>
</evidence>
<proteinExistence type="predicted"/>
<dbReference type="AlphaFoldDB" id="A0A386PLZ6"/>
<dbReference type="Proteomes" id="UP000275571">
    <property type="component" value="Chromosome"/>
</dbReference>
<organism evidence="1 2">
    <name type="scientific">Borrelia turcica IST7</name>
    <dbReference type="NCBI Taxonomy" id="1104446"/>
    <lineage>
        <taxon>Bacteria</taxon>
        <taxon>Pseudomonadati</taxon>
        <taxon>Spirochaetota</taxon>
        <taxon>Spirochaetia</taxon>
        <taxon>Spirochaetales</taxon>
        <taxon>Borreliaceae</taxon>
        <taxon>Borrelia</taxon>
    </lineage>
</organism>
<sequence length="507" mass="59280">MYRYPDLVNTDLNLRLPEINALEEHDKDFFTDDYYKNLILSDKEIGSRLHRLLLDYLNPSSTEEGDKIAKYRQMISVYWEFLKSIAQNVSNLTQEQKILFRFAALLPNALGSELKSLISKTIWDNNYNEPFIYFDEWIYGVNELKLRKLAVDEPMDSIKDEDIKKILLNKQEKLLANIDFAKSSLKKSDVTRVEAIDKLKSMFEFLFVDSPPHENFMSEFGINEFYSDDILKPLNYASDYIDNLIKCSREVVSLVSKIEESNKELVEIKNKIRDIDVPGSSTIAVEEVGSLMEANKLTIGPRGNHFPILLKSNVVANPNFFGSRERVIQLVREIEDIQPKIFHKNYRGDFLRIVPYFILIPSYGERGVCWEPIDVKNRAKGRGKILIPMYSKDLRKAIILGIGDFLWELAKEQASFRWMETGITGQYYEYYSKFIKKGNIKNVFLDDYFLWIDKESKGIQKVEKMVRGVMWRNAPFSKDLKEQLSRKSFVYKDLLDRDKNIEMSDGY</sequence>
<dbReference type="EMBL" id="CP028884">
    <property type="protein sequence ID" value="AYE36272.1"/>
    <property type="molecule type" value="Genomic_DNA"/>
</dbReference>
<dbReference type="RefSeq" id="WP_120104195.1">
    <property type="nucleotide sequence ID" value="NZ_CP028884.1"/>
</dbReference>
<reference evidence="1 2" key="1">
    <citation type="journal article" date="2018" name="Infect. Genet. Evol.">
        <title>Genome-wide analysis of Borrelia turcica and 'Candidatus Borrelia tachyglossi' shows relapsing fever-like genomes with unique genomic links to Lyme disease Borrelia.</title>
        <authorList>
            <person name="Gofton A.W."/>
            <person name="Margos G."/>
            <person name="Fingerle V."/>
            <person name="Hepner S."/>
            <person name="Loh S.M."/>
            <person name="Ryan U."/>
            <person name="Irwin P."/>
            <person name="Oskam C.L."/>
        </authorList>
    </citation>
    <scope>NUCLEOTIDE SEQUENCE [LARGE SCALE GENOMIC DNA]</scope>
    <source>
        <strain evidence="1 2">IST7</strain>
    </source>
</reference>
<keyword evidence="2" id="KW-1185">Reference proteome</keyword>
<dbReference type="OrthoDB" id="334160at2"/>